<accession>A0A5D4MC19</accession>
<dbReference type="PANTHER" id="PTHR46797">
    <property type="entry name" value="HTH-TYPE TRANSCRIPTIONAL REGULATOR"/>
    <property type="match status" value="1"/>
</dbReference>
<dbReference type="RefSeq" id="WP_148954327.1">
    <property type="nucleotide sequence ID" value="NZ_VTEG01000010.1"/>
</dbReference>
<dbReference type="InterPro" id="IPR001387">
    <property type="entry name" value="Cro/C1-type_HTH"/>
</dbReference>
<dbReference type="PROSITE" id="PS50943">
    <property type="entry name" value="HTH_CROC1"/>
    <property type="match status" value="1"/>
</dbReference>
<dbReference type="PANTHER" id="PTHR46797:SF1">
    <property type="entry name" value="METHYLPHOSPHONATE SYNTHASE"/>
    <property type="match status" value="1"/>
</dbReference>
<dbReference type="InterPro" id="IPR050807">
    <property type="entry name" value="TransReg_Diox_bact_type"/>
</dbReference>
<dbReference type="SUPFAM" id="SSF48452">
    <property type="entry name" value="TPR-like"/>
    <property type="match status" value="2"/>
</dbReference>
<dbReference type="InterPro" id="IPR010982">
    <property type="entry name" value="Lambda_DNA-bd_dom_sf"/>
</dbReference>
<dbReference type="Gene3D" id="1.25.40.10">
    <property type="entry name" value="Tetratricopeptide repeat domain"/>
    <property type="match status" value="2"/>
</dbReference>
<dbReference type="GO" id="GO:0003700">
    <property type="term" value="F:DNA-binding transcription factor activity"/>
    <property type="evidence" value="ECO:0007669"/>
    <property type="project" value="TreeGrafter"/>
</dbReference>
<dbReference type="GO" id="GO:0003677">
    <property type="term" value="F:DNA binding"/>
    <property type="evidence" value="ECO:0007669"/>
    <property type="project" value="UniProtKB-KW"/>
</dbReference>
<reference evidence="3 4" key="1">
    <citation type="submission" date="2019-08" db="EMBL/GenBank/DDBJ databases">
        <title>Bacillus genomes from the desert of Cuatro Cienegas, Coahuila.</title>
        <authorList>
            <person name="Olmedo-Alvarez G."/>
        </authorList>
    </citation>
    <scope>NUCLEOTIDE SEQUENCE [LARGE SCALE GENOMIC DNA]</scope>
    <source>
        <strain evidence="3 4">CH128b_4D</strain>
    </source>
</reference>
<feature type="domain" description="HTH cro/C1-type" evidence="2">
    <location>
        <begin position="8"/>
        <end position="61"/>
    </location>
</feature>
<dbReference type="GO" id="GO:0005829">
    <property type="term" value="C:cytosol"/>
    <property type="evidence" value="ECO:0007669"/>
    <property type="project" value="TreeGrafter"/>
</dbReference>
<name>A0A5D4MC19_9BACI</name>
<comment type="caution">
    <text evidence="3">The sequence shown here is derived from an EMBL/GenBank/DDBJ whole genome shotgun (WGS) entry which is preliminary data.</text>
</comment>
<gene>
    <name evidence="3" type="ORF">FZC84_14075</name>
</gene>
<proteinExistence type="predicted"/>
<protein>
    <submittedName>
        <fullName evidence="3">Helix-turn-helix transcriptional regulator</fullName>
    </submittedName>
</protein>
<keyword evidence="1" id="KW-0238">DNA-binding</keyword>
<evidence type="ECO:0000313" key="3">
    <source>
        <dbReference type="EMBL" id="TYR98555.1"/>
    </source>
</evidence>
<dbReference type="InterPro" id="IPR011990">
    <property type="entry name" value="TPR-like_helical_dom_sf"/>
</dbReference>
<dbReference type="SMART" id="SM00530">
    <property type="entry name" value="HTH_XRE"/>
    <property type="match status" value="1"/>
</dbReference>
<dbReference type="Pfam" id="PF01381">
    <property type="entry name" value="HTH_3"/>
    <property type="match status" value="1"/>
</dbReference>
<evidence type="ECO:0000256" key="1">
    <source>
        <dbReference type="ARBA" id="ARBA00023125"/>
    </source>
</evidence>
<dbReference type="AlphaFoldDB" id="A0A5D4MC19"/>
<evidence type="ECO:0000313" key="4">
    <source>
        <dbReference type="Proteomes" id="UP000325182"/>
    </source>
</evidence>
<dbReference type="EMBL" id="VTEG01000010">
    <property type="protein sequence ID" value="TYR98555.1"/>
    <property type="molecule type" value="Genomic_DNA"/>
</dbReference>
<evidence type="ECO:0000259" key="2">
    <source>
        <dbReference type="PROSITE" id="PS50943"/>
    </source>
</evidence>
<organism evidence="3 4">
    <name type="scientific">Rossellomorea vietnamensis</name>
    <dbReference type="NCBI Taxonomy" id="218284"/>
    <lineage>
        <taxon>Bacteria</taxon>
        <taxon>Bacillati</taxon>
        <taxon>Bacillota</taxon>
        <taxon>Bacilli</taxon>
        <taxon>Bacillales</taxon>
        <taxon>Bacillaceae</taxon>
        <taxon>Rossellomorea</taxon>
    </lineage>
</organism>
<dbReference type="SUPFAM" id="SSF47413">
    <property type="entry name" value="lambda repressor-like DNA-binding domains"/>
    <property type="match status" value="1"/>
</dbReference>
<sequence>METLGVRIKTLRKRKKLTLEGLAGKEMTKGMLSLIENNKAKPSMESLTYIAGKLGVSVNELLENISITEIRGLLQETEDSFNKKEYEKVMELLSSLPLDSLPLSYESAAILERYSRASYYAGRRNWEEVYSQAEEMYTILNLHNEAARFLSFLVKAYMEKRNYNKAFEMLIERKERWENENATLNILGKLELDYNEILLLFAIGDYKNAKKKLESSISFSYKSSTFYQIEGLYRLACFYAMMNAEEQDVELYLKKLTLFGEFIDSDESRSAVLILRAHYHNKYTGNFKKAEQVIEEYYHINGLDPYYAMEKGKSLFRGKQYEQALKCFLEFKEIPEWIHPFDLSLMYEVYAYIARCYIELKERDKAIHYLRYALDGIKSLPNTPYKEFVEETAQLVKR</sequence>
<dbReference type="CDD" id="cd00093">
    <property type="entry name" value="HTH_XRE"/>
    <property type="match status" value="1"/>
</dbReference>
<dbReference type="Proteomes" id="UP000325182">
    <property type="component" value="Unassembled WGS sequence"/>
</dbReference>